<evidence type="ECO:0000313" key="2">
    <source>
        <dbReference type="WBParaSite" id="ACAC_0000146001-mRNA-1"/>
    </source>
</evidence>
<evidence type="ECO:0000313" key="1">
    <source>
        <dbReference type="Proteomes" id="UP000035642"/>
    </source>
</evidence>
<proteinExistence type="predicted"/>
<dbReference type="Proteomes" id="UP000035642">
    <property type="component" value="Unassembled WGS sequence"/>
</dbReference>
<dbReference type="WBParaSite" id="ACAC_0000146001-mRNA-1">
    <property type="protein sequence ID" value="ACAC_0000146001-mRNA-1"/>
    <property type="gene ID" value="ACAC_0000146001"/>
</dbReference>
<sequence length="83" mass="8521">MPCVLAVNLKTSTLITSLGTAMSCVLELNLHGYTGIGDPNGKVPLVFVPSAATVPHDIAAPLLLTPHSENNAPAIADLQSTLC</sequence>
<organism evidence="1 2">
    <name type="scientific">Angiostrongylus cantonensis</name>
    <name type="common">Rat lungworm</name>
    <dbReference type="NCBI Taxonomy" id="6313"/>
    <lineage>
        <taxon>Eukaryota</taxon>
        <taxon>Metazoa</taxon>
        <taxon>Ecdysozoa</taxon>
        <taxon>Nematoda</taxon>
        <taxon>Chromadorea</taxon>
        <taxon>Rhabditida</taxon>
        <taxon>Rhabditina</taxon>
        <taxon>Rhabditomorpha</taxon>
        <taxon>Strongyloidea</taxon>
        <taxon>Metastrongylidae</taxon>
        <taxon>Angiostrongylus</taxon>
    </lineage>
</organism>
<dbReference type="AlphaFoldDB" id="A0A0K0CVR9"/>
<keyword evidence="1" id="KW-1185">Reference proteome</keyword>
<reference evidence="2" key="2">
    <citation type="submission" date="2017-02" db="UniProtKB">
        <authorList>
            <consortium name="WormBaseParasite"/>
        </authorList>
    </citation>
    <scope>IDENTIFICATION</scope>
</reference>
<reference evidence="1" key="1">
    <citation type="submission" date="2012-09" db="EMBL/GenBank/DDBJ databases">
        <authorList>
            <person name="Martin A.A."/>
        </authorList>
    </citation>
    <scope>NUCLEOTIDE SEQUENCE</scope>
</reference>
<accession>A0A0K0CVR9</accession>
<protein>
    <submittedName>
        <fullName evidence="2">Secreted protein</fullName>
    </submittedName>
</protein>
<name>A0A0K0CVR9_ANGCA</name>